<comment type="caution">
    <text evidence="3">The sequence shown here is derived from an EMBL/GenBank/DDBJ whole genome shotgun (WGS) entry which is preliminary data.</text>
</comment>
<dbReference type="PANTHER" id="PTHR34597">
    <property type="entry name" value="SLR1661 PROTEIN"/>
    <property type="match status" value="1"/>
</dbReference>
<dbReference type="EMBL" id="DTDR01000131">
    <property type="protein sequence ID" value="HGK64003.1"/>
    <property type="molecule type" value="Genomic_DNA"/>
</dbReference>
<gene>
    <name evidence="3" type="ORF">ENU74_05385</name>
</gene>
<dbReference type="GO" id="GO:0008320">
    <property type="term" value="F:protein transmembrane transporter activity"/>
    <property type="evidence" value="ECO:0007669"/>
    <property type="project" value="TreeGrafter"/>
</dbReference>
<evidence type="ECO:0000259" key="2">
    <source>
        <dbReference type="Pfam" id="PF07244"/>
    </source>
</evidence>
<accession>A0A7V3ZVQ2</accession>
<dbReference type="InterPro" id="IPR010827">
    <property type="entry name" value="BamA/TamA_POTRA"/>
</dbReference>
<feature type="domain" description="POTRA" evidence="2">
    <location>
        <begin position="95"/>
        <end position="167"/>
    </location>
</feature>
<feature type="domain" description="Haemolysin activator HlyB C-terminal" evidence="1">
    <location>
        <begin position="396"/>
        <end position="489"/>
    </location>
</feature>
<dbReference type="GO" id="GO:0019867">
    <property type="term" value="C:outer membrane"/>
    <property type="evidence" value="ECO:0007669"/>
    <property type="project" value="InterPro"/>
</dbReference>
<dbReference type="Pfam" id="PF07244">
    <property type="entry name" value="POTRA"/>
    <property type="match status" value="1"/>
</dbReference>
<evidence type="ECO:0000259" key="1">
    <source>
        <dbReference type="Pfam" id="PF03865"/>
    </source>
</evidence>
<proteinExistence type="predicted"/>
<evidence type="ECO:0000313" key="3">
    <source>
        <dbReference type="EMBL" id="HGK64003.1"/>
    </source>
</evidence>
<evidence type="ECO:0008006" key="4">
    <source>
        <dbReference type="Google" id="ProtNLM"/>
    </source>
</evidence>
<reference evidence="3" key="1">
    <citation type="journal article" date="2020" name="mSystems">
        <title>Genome- and Community-Level Interaction Insights into Carbon Utilization and Element Cycling Functions of Hydrothermarchaeota in Hydrothermal Sediment.</title>
        <authorList>
            <person name="Zhou Z."/>
            <person name="Liu Y."/>
            <person name="Xu W."/>
            <person name="Pan J."/>
            <person name="Luo Z.H."/>
            <person name="Li M."/>
        </authorList>
    </citation>
    <scope>NUCLEOTIDE SEQUENCE [LARGE SCALE GENOMIC DNA]</scope>
    <source>
        <strain evidence="3">SpSt-697</strain>
    </source>
</reference>
<dbReference type="InterPro" id="IPR005565">
    <property type="entry name" value="Hemolysn_activator_HlyB_C"/>
</dbReference>
<dbReference type="GO" id="GO:0046819">
    <property type="term" value="P:protein secretion by the type V secretion system"/>
    <property type="evidence" value="ECO:0007669"/>
    <property type="project" value="TreeGrafter"/>
</dbReference>
<dbReference type="InterPro" id="IPR051544">
    <property type="entry name" value="TPS_OM_transporter"/>
</dbReference>
<dbReference type="GO" id="GO:0098046">
    <property type="term" value="C:type V protein secretion system complex"/>
    <property type="evidence" value="ECO:0007669"/>
    <property type="project" value="TreeGrafter"/>
</dbReference>
<dbReference type="Gene3D" id="2.40.160.50">
    <property type="entry name" value="membrane protein fhac: a member of the omp85/tpsb transporter family"/>
    <property type="match status" value="1"/>
</dbReference>
<sequence length="538" mass="64892">MASLSFSKIIIFFSFFLNNKEIPINKIEIKGTKNINPKIVYSLPLKEEAIFELQREIIDFYLKEGFFDVKVNIAMQKRRKNLILFYLVEEGERYQIGKVNIYSKFIQAENLLKLITEKDYSQENLNRIIKKIIDFYWEIGFPFVKIEPKNFELTDKKINFDIFIDEGEIVKINDLFAAGEIIIPPQILKKSSGFTKPFYFQKSLVEKFKRNIYKNLKLTCSDYFLSKNEEGEYFLNFYFPFSRKNNFLFFLSYLPDGKKFYFNLNLKVFNFLNYWEEWELALEKFFHRNFYLFAYNQPYFLFFKKIFFTASFKSFDTTASLFALASHIYLPTKVEELSLNFILQNEFYNSVISEIPAYHTFSFGQEFIFDTKINNYQKGTYFSLKTLMGERKLKEKNPQLKFTLETRLEFLFPLFKKYWLFHNEILGGNIYFWDTLYYWEKFSLGGQEFVRGFSEDKYPATSFLIFRNHLKYLFKDIFFPYIFFDYGIGKDDKWFFLKSCGSGVDFLTKNGIFYFNFAFPFGFNLFDTRIYLGYIFQF</sequence>
<organism evidence="3">
    <name type="scientific">candidate division WOR-3 bacterium</name>
    <dbReference type="NCBI Taxonomy" id="2052148"/>
    <lineage>
        <taxon>Bacteria</taxon>
        <taxon>Bacteria division WOR-3</taxon>
    </lineage>
</organism>
<dbReference type="Gene3D" id="3.10.20.310">
    <property type="entry name" value="membrane protein fhac"/>
    <property type="match status" value="2"/>
</dbReference>
<dbReference type="PANTHER" id="PTHR34597:SF3">
    <property type="entry name" value="OUTER MEMBRANE TRANSPORTER CDIB"/>
    <property type="match status" value="1"/>
</dbReference>
<dbReference type="Pfam" id="PF03865">
    <property type="entry name" value="ShlB"/>
    <property type="match status" value="1"/>
</dbReference>
<dbReference type="AlphaFoldDB" id="A0A7V3ZVQ2"/>
<name>A0A7V3ZVQ2_UNCW3</name>
<protein>
    <recommendedName>
        <fullName evidence="4">POTRA domain-containing protein</fullName>
    </recommendedName>
</protein>